<dbReference type="CDD" id="cd05167">
    <property type="entry name" value="PI4Kc_III_alpha"/>
    <property type="match status" value="1"/>
</dbReference>
<evidence type="ECO:0000256" key="7">
    <source>
        <dbReference type="ARBA" id="ARBA00022840"/>
    </source>
</evidence>
<dbReference type="RefSeq" id="XP_016610181.1">
    <property type="nucleotide sequence ID" value="XM_016750919.1"/>
</dbReference>
<dbReference type="Pfam" id="PF19274">
    <property type="entry name" value="PI4K_N"/>
    <property type="match status" value="2"/>
</dbReference>
<dbReference type="Gene3D" id="3.30.1010.10">
    <property type="entry name" value="Phosphatidylinositol 3-kinase Catalytic Subunit, Chain A, domain 4"/>
    <property type="match status" value="1"/>
</dbReference>
<dbReference type="InParanoid" id="A0A0L0HM20"/>
<feature type="domain" description="PI3K/PI4K catalytic" evidence="8">
    <location>
        <begin position="1539"/>
        <end position="1826"/>
    </location>
</feature>
<dbReference type="PANTHER" id="PTHR10048:SF15">
    <property type="entry name" value="PHOSPHATIDYLINOSITOL 4-KINASE ALPHA"/>
    <property type="match status" value="1"/>
</dbReference>
<dbReference type="EMBL" id="KQ257453">
    <property type="protein sequence ID" value="KND02142.1"/>
    <property type="molecule type" value="Genomic_DNA"/>
</dbReference>
<dbReference type="InterPro" id="IPR018936">
    <property type="entry name" value="PI3/4_kinase_CS"/>
</dbReference>
<organism evidence="10 11">
    <name type="scientific">Spizellomyces punctatus (strain DAOM BR117)</name>
    <dbReference type="NCBI Taxonomy" id="645134"/>
    <lineage>
        <taxon>Eukaryota</taxon>
        <taxon>Fungi</taxon>
        <taxon>Fungi incertae sedis</taxon>
        <taxon>Chytridiomycota</taxon>
        <taxon>Chytridiomycota incertae sedis</taxon>
        <taxon>Chytridiomycetes</taxon>
        <taxon>Spizellomycetales</taxon>
        <taxon>Spizellomycetaceae</taxon>
        <taxon>Spizellomyces</taxon>
    </lineage>
</organism>
<dbReference type="SMART" id="SM00145">
    <property type="entry name" value="PI3Ka"/>
    <property type="match status" value="1"/>
</dbReference>
<gene>
    <name evidence="10" type="ORF">SPPG_02635</name>
</gene>
<evidence type="ECO:0000259" key="8">
    <source>
        <dbReference type="PROSITE" id="PS50290"/>
    </source>
</evidence>
<keyword evidence="7" id="KW-0067">ATP-binding</keyword>
<dbReference type="Gene3D" id="1.10.1070.11">
    <property type="entry name" value="Phosphatidylinositol 3-/4-kinase, catalytic domain"/>
    <property type="match status" value="1"/>
</dbReference>
<dbReference type="FunFam" id="1.10.1070.11:FF:000005">
    <property type="entry name" value="Phosphatidylinositol 4-kinase, catalytic, alpha"/>
    <property type="match status" value="1"/>
</dbReference>
<dbReference type="InterPro" id="IPR045495">
    <property type="entry name" value="PI4K_N"/>
</dbReference>
<evidence type="ECO:0000256" key="1">
    <source>
        <dbReference type="ARBA" id="ARBA00001686"/>
    </source>
</evidence>
<evidence type="ECO:0000256" key="2">
    <source>
        <dbReference type="ARBA" id="ARBA00006209"/>
    </source>
</evidence>
<dbReference type="InterPro" id="IPR011009">
    <property type="entry name" value="Kinase-like_dom_sf"/>
</dbReference>
<dbReference type="GO" id="GO:0046854">
    <property type="term" value="P:phosphatidylinositol phosphate biosynthetic process"/>
    <property type="evidence" value="ECO:0007669"/>
    <property type="project" value="InterPro"/>
</dbReference>
<dbReference type="GO" id="GO:0048015">
    <property type="term" value="P:phosphatidylinositol-mediated signaling"/>
    <property type="evidence" value="ECO:0007669"/>
    <property type="project" value="TreeGrafter"/>
</dbReference>
<dbReference type="PROSITE" id="PS00915">
    <property type="entry name" value="PI3_4_KINASE_1"/>
    <property type="match status" value="1"/>
</dbReference>
<comment type="catalytic activity">
    <reaction evidence="1">
        <text>a 1,2-diacyl-sn-glycero-3-phospho-(1D-myo-inositol) + ATP = a 1,2-diacyl-sn-glycero-3-phospho-(1D-myo-inositol 4-phosphate) + ADP + H(+)</text>
        <dbReference type="Rhea" id="RHEA:19877"/>
        <dbReference type="ChEBI" id="CHEBI:15378"/>
        <dbReference type="ChEBI" id="CHEBI:30616"/>
        <dbReference type="ChEBI" id="CHEBI:57880"/>
        <dbReference type="ChEBI" id="CHEBI:58178"/>
        <dbReference type="ChEBI" id="CHEBI:456216"/>
        <dbReference type="EC" id="2.7.1.67"/>
    </reaction>
</comment>
<evidence type="ECO:0000256" key="5">
    <source>
        <dbReference type="ARBA" id="ARBA00022741"/>
    </source>
</evidence>
<dbReference type="InterPro" id="IPR015433">
    <property type="entry name" value="PI3/4_kinase"/>
</dbReference>
<proteinExistence type="inferred from homology"/>
<evidence type="ECO:0000256" key="4">
    <source>
        <dbReference type="ARBA" id="ARBA00022679"/>
    </source>
</evidence>
<dbReference type="EC" id="2.7.1.67" evidence="3"/>
<dbReference type="STRING" id="645134.A0A0L0HM20"/>
<dbReference type="OMA" id="TIEVWQS"/>
<dbReference type="InterPro" id="IPR000403">
    <property type="entry name" value="PI3/4_kinase_cat_dom"/>
</dbReference>
<dbReference type="GO" id="GO:0005737">
    <property type="term" value="C:cytoplasm"/>
    <property type="evidence" value="ECO:0007669"/>
    <property type="project" value="TreeGrafter"/>
</dbReference>
<protein>
    <recommendedName>
        <fullName evidence="3">1-phosphatidylinositol 4-kinase</fullName>
        <ecNumber evidence="3">2.7.1.67</ecNumber>
    </recommendedName>
</protein>
<name>A0A0L0HM20_SPIPD</name>
<dbReference type="Pfam" id="PF00454">
    <property type="entry name" value="PI3_PI4_kinase"/>
    <property type="match status" value="1"/>
</dbReference>
<dbReference type="Gene3D" id="1.25.40.70">
    <property type="entry name" value="Phosphatidylinositol 3-kinase, accessory domain (PIK)"/>
    <property type="match status" value="1"/>
</dbReference>
<dbReference type="GeneID" id="27686208"/>
<reference evidence="10 11" key="1">
    <citation type="submission" date="2009-08" db="EMBL/GenBank/DDBJ databases">
        <title>The Genome Sequence of Spizellomyces punctatus strain DAOM BR117.</title>
        <authorList>
            <consortium name="The Broad Institute Genome Sequencing Platform"/>
            <person name="Russ C."/>
            <person name="Cuomo C."/>
            <person name="Shea T."/>
            <person name="Young S.K."/>
            <person name="Zeng Q."/>
            <person name="Koehrsen M."/>
            <person name="Haas B."/>
            <person name="Borodovsky M."/>
            <person name="Guigo R."/>
            <person name="Alvarado L."/>
            <person name="Berlin A."/>
            <person name="Bochicchio J."/>
            <person name="Borenstein D."/>
            <person name="Chapman S."/>
            <person name="Chen Z."/>
            <person name="Engels R."/>
            <person name="Freedman E."/>
            <person name="Gellesch M."/>
            <person name="Goldberg J."/>
            <person name="Griggs A."/>
            <person name="Gujja S."/>
            <person name="Heiman D."/>
            <person name="Hepburn T."/>
            <person name="Howarth C."/>
            <person name="Jen D."/>
            <person name="Larson L."/>
            <person name="Lewis B."/>
            <person name="Mehta T."/>
            <person name="Park D."/>
            <person name="Pearson M."/>
            <person name="Roberts A."/>
            <person name="Saif S."/>
            <person name="Shenoy N."/>
            <person name="Sisk P."/>
            <person name="Stolte C."/>
            <person name="Sykes S."/>
            <person name="Thomson T."/>
            <person name="Walk T."/>
            <person name="White J."/>
            <person name="Yandava C."/>
            <person name="Burger G."/>
            <person name="Gray M.W."/>
            <person name="Holland P.W.H."/>
            <person name="King N."/>
            <person name="Lang F.B.F."/>
            <person name="Roger A.J."/>
            <person name="Ruiz-Trillo I."/>
            <person name="Lander E."/>
            <person name="Nusbaum C."/>
        </authorList>
    </citation>
    <scope>NUCLEOTIDE SEQUENCE [LARGE SCALE GENOMIC DNA]</scope>
    <source>
        <strain evidence="10 11">DAOM BR117</strain>
    </source>
</reference>
<dbReference type="InterPro" id="IPR001263">
    <property type="entry name" value="PI3K_accessory_dom"/>
</dbReference>
<keyword evidence="4" id="KW-0808">Transferase</keyword>
<keyword evidence="6" id="KW-0418">Kinase</keyword>
<feature type="domain" description="PIK helical" evidence="9">
    <location>
        <begin position="1273"/>
        <end position="1464"/>
    </location>
</feature>
<evidence type="ECO:0000259" key="9">
    <source>
        <dbReference type="PROSITE" id="PS51545"/>
    </source>
</evidence>
<dbReference type="OrthoDB" id="10264149at2759"/>
<dbReference type="eggNOG" id="KOG0902">
    <property type="taxonomic scope" value="Eukaryota"/>
</dbReference>
<dbReference type="InterPro" id="IPR042236">
    <property type="entry name" value="PI3K_accessory_sf"/>
</dbReference>
<dbReference type="Pfam" id="PF00613">
    <property type="entry name" value="PI3Ka"/>
    <property type="match status" value="1"/>
</dbReference>
<evidence type="ECO:0000313" key="11">
    <source>
        <dbReference type="Proteomes" id="UP000053201"/>
    </source>
</evidence>
<dbReference type="GO" id="GO:0005886">
    <property type="term" value="C:plasma membrane"/>
    <property type="evidence" value="ECO:0007669"/>
    <property type="project" value="TreeGrafter"/>
</dbReference>
<keyword evidence="5" id="KW-0547">Nucleotide-binding</keyword>
<accession>A0A0L0HM20</accession>
<evidence type="ECO:0000256" key="6">
    <source>
        <dbReference type="ARBA" id="ARBA00022777"/>
    </source>
</evidence>
<dbReference type="FunFam" id="1.25.40.70:FF:000011">
    <property type="entry name" value="Phosphatidylinositol 4-kinase alpha"/>
    <property type="match status" value="1"/>
</dbReference>
<keyword evidence="11" id="KW-1185">Reference proteome</keyword>
<dbReference type="PROSITE" id="PS50290">
    <property type="entry name" value="PI3_4_KINASE_3"/>
    <property type="match status" value="1"/>
</dbReference>
<dbReference type="InterPro" id="IPR036940">
    <property type="entry name" value="PI3/4_kinase_cat_sf"/>
</dbReference>
<evidence type="ECO:0000256" key="3">
    <source>
        <dbReference type="ARBA" id="ARBA00012169"/>
    </source>
</evidence>
<dbReference type="VEuPathDB" id="FungiDB:SPPG_02635"/>
<dbReference type="SUPFAM" id="SSF56112">
    <property type="entry name" value="Protein kinase-like (PK-like)"/>
    <property type="match status" value="1"/>
</dbReference>
<comment type="similarity">
    <text evidence="2">Belongs to the PI3/PI4-kinase family. Type III PI4K subfamily.</text>
</comment>
<dbReference type="PANTHER" id="PTHR10048">
    <property type="entry name" value="PHOSPHATIDYLINOSITOL KINASE"/>
    <property type="match status" value="1"/>
</dbReference>
<dbReference type="InterPro" id="IPR016024">
    <property type="entry name" value="ARM-type_fold"/>
</dbReference>
<dbReference type="PROSITE" id="PS51545">
    <property type="entry name" value="PIK_HELICAL"/>
    <property type="match status" value="1"/>
</dbReference>
<dbReference type="SMART" id="SM00146">
    <property type="entry name" value="PI3Kc"/>
    <property type="match status" value="1"/>
</dbReference>
<sequence length="1842" mass="207356">MFYNLEDEISSVSLLSEAAEVVASVPAAGLEDLTDFMALCSPSVADYYTGRRSAKPYVDDLAAYFRDPGFTGLLEYLIMSEGVCREVLLPLCLDCIDILSALSSEEMAKIDDYEMVENFIYEIVSRLLLLADKFADARAALNESIWEWSNGFVNLIIRNQSPWKLRAGVVSIMGVFNALKTAPVKPQLPFLTNFLEIANRLLDFEQLKAIDKAARATENGALKYPEQRYEALDVIASLFAYAQHLLLDTLEVHRLDATPSTATWETVCQGKLCSLVTDSQSRAAIRSLYDVCWRSYRRQTSNEQCDEGDMLGTLLPVVVQSAVLCSVHVDRLEEDLFVHLTAILEEKDPHFVRNAGAEVFVVALEGLGVLTENFPAMRGKILDTLLAFIRNPAPAFLQWADDHAATAAMRHCASAMLLRNLQAAGKETITVAVLDKCVDTMRGIMVEGGTVNPWSSAWEKGLAQQNCAVAVATIARILGKQEILKVLTIAFEGSLNDPKFPSHDLIWESLGNMGLTCEPDVFHLVLSTLSRQLSPKSTEVRHTLARGAAKSPVFSGIYLQQVLTSFTEKAMRISKQTANIVAELYDIAWIAKVICDEEHIQLADEKSGRIRTLSRDFWLCAVIYVMKSDGSWPKGWPAILRQIAVKSPVMTLAPHERFLEADLRAHSVLEKSFTDETQQRVRGNLVQAFPDQASNIKLLSFAKCAYLLAVRELEVLRGQRADVKAMLEYLTDDRLYNDEAYGLLHCIGDEVVSTFLKKCVEKKEEGRIEIERHIVELLYTAASRLDRARMFAVKTIYKMLAMFPWLLWNRKAVYLMLDMVQCLDTKFQLDLDRRKLLRAKIGMELTFLNDSDIYGASKAFSDFCARWMTLAIQHSSSETMGMLQGYLVDLHTNFPELGLGDKSDLMLLLGRFCSSDDIISSIIRSVGKQALYYGEVRGMLMVLNPSGPGRSQKNPFEKISKHLRADLRAVVTHSYDPDFAVKLHPILHRAAALVLLNDQGEDETLELICWTPVTVFTPAVMDMTISVWGWLMLSRPELAPRIMAHMVAVWETTAYERKGLYSPHYKSANPFYAKMTYTSSKKPADEAHRVVHLSWIRFLLDRFKSARVQSEDHVKFYAKLYQIAHEHASSIRFSWYIREPYFLLLTLGAQIAEHLGVKGDPSAYTMWTNVLDDALKWFEVPASFGTIEKRELQILVDFHAAIKAFRPGGHSPAVLNGVAGKFIRTAWLTAAPSGRVHLADAQNLLLLLLENEIHRLATWLNPVDDKKMGLPELPQTSERAVNWPSMIRIAWSISPRIAIQMGNRFSHAGEHLDSSLVALCYASPASVLDVPEALPHILKNAASLVSDHQLRYILHWTAVPPITGVSLLGQQYKMQPWILQYAVRVLEHFPVDHVFFYIPQMVQALRYDTVGYIEHFILLAAKTSQHFAHQIIWNMNANMYKFNKEGQADAPDSLKPTLERVQNKIINSLSGSDKDFYEREFRFFTEITGISGKLKPLVESGATKAAKKVKIDEEMAKIVVDVGVYLPTNPESIVVDIDYKSGRPLQSHAKAPFMATFKVKNAEDNRTGKSSDDSVVKQDTTRWMSSIFKVGDDCRQDVLALQLISIFKSIFSKAGLDLYLFPYRVVATAPGCGVIEVIPNSTSRDMMGREQVNSLYDWFIASFGKEDCVSFRKAQSEFIKSLAAYSLILFILQIKDRHNGNIMFDNSGHMVHIDFGFMLSIAPGGGILEAAPFKLTTEMVQVLGGDVNAPQYRLFSELCVKAYLACRPYAEEITQMVSLMMESGLPCFKGDVTIRKLKERFQLDKTERQAAEFMMTCIRQSHENTRSGLYDRFQYLQNGIPY</sequence>
<dbReference type="GO" id="GO:0004430">
    <property type="term" value="F:1-phosphatidylinositol 4-kinase activity"/>
    <property type="evidence" value="ECO:0007669"/>
    <property type="project" value="UniProtKB-EC"/>
</dbReference>
<evidence type="ECO:0000313" key="10">
    <source>
        <dbReference type="EMBL" id="KND02142.1"/>
    </source>
</evidence>
<dbReference type="Proteomes" id="UP000053201">
    <property type="component" value="Unassembled WGS sequence"/>
</dbReference>
<dbReference type="SUPFAM" id="SSF48371">
    <property type="entry name" value="ARM repeat"/>
    <property type="match status" value="2"/>
</dbReference>
<dbReference type="PROSITE" id="PS00916">
    <property type="entry name" value="PI3_4_KINASE_2"/>
    <property type="match status" value="1"/>
</dbReference>
<dbReference type="FunFam" id="3.30.1010.10:FF:000014">
    <property type="entry name" value="Phosphatidylinositol 4-kinase STT4"/>
    <property type="match status" value="1"/>
</dbReference>
<dbReference type="GO" id="GO:0005524">
    <property type="term" value="F:ATP binding"/>
    <property type="evidence" value="ECO:0007669"/>
    <property type="project" value="UniProtKB-KW"/>
</dbReference>
<dbReference type="FunCoup" id="A0A0L0HM20">
    <property type="interactions" value="239"/>
</dbReference>